<dbReference type="InterPro" id="IPR001387">
    <property type="entry name" value="Cro/C1-type_HTH"/>
</dbReference>
<dbReference type="InterPro" id="IPR010982">
    <property type="entry name" value="Lambda_DNA-bd_dom_sf"/>
</dbReference>
<dbReference type="SUPFAM" id="SSF47413">
    <property type="entry name" value="lambda repressor-like DNA-binding domains"/>
    <property type="match status" value="1"/>
</dbReference>
<evidence type="ECO:0000313" key="3">
    <source>
        <dbReference type="Proteomes" id="UP000236723"/>
    </source>
</evidence>
<dbReference type="PROSITE" id="PS50943">
    <property type="entry name" value="HTH_CROC1"/>
    <property type="match status" value="1"/>
</dbReference>
<feature type="domain" description="HTH cro/C1-type" evidence="1">
    <location>
        <begin position="25"/>
        <end position="80"/>
    </location>
</feature>
<dbReference type="AlphaFoldDB" id="A0A1H6DJR9"/>
<dbReference type="Proteomes" id="UP000236723">
    <property type="component" value="Unassembled WGS sequence"/>
</dbReference>
<dbReference type="OrthoDB" id="3672921at2"/>
<dbReference type="RefSeq" id="WP_103942558.1">
    <property type="nucleotide sequence ID" value="NZ_FNVO01000018.1"/>
</dbReference>
<sequence>MAGVPVLEAEEAGPTALRMLLGTRLRRLREGRGVTREEAAGVIGASPSKISRMELGRHGFKPRNVTDLLDLYGVDDPAEREALLTLVEQAAAPGWWQPYGDVVPPWFEPYLGMEQSAAVIRTYEVQFVPGLLQTPGYARAVIRLGSEDPPPEEVERRVALRMRRARILHRRAGAPRLWAVIDEGALRRAVCDPPTMREQIDHLIEMSRAAHVNVQVLPFSAGGHPAAGGPICILRFAQRELPDMVYLEQLSSARYPANESELTRYRHIMDRLVVQAAPPDETTALLHRIRARL</sequence>
<dbReference type="EMBL" id="FNVO01000018">
    <property type="protein sequence ID" value="SEG85657.1"/>
    <property type="molecule type" value="Genomic_DNA"/>
</dbReference>
<dbReference type="SMART" id="SM00530">
    <property type="entry name" value="HTH_XRE"/>
    <property type="match status" value="1"/>
</dbReference>
<dbReference type="Gene3D" id="1.10.260.40">
    <property type="entry name" value="lambda repressor-like DNA-binding domains"/>
    <property type="match status" value="1"/>
</dbReference>
<evidence type="ECO:0000313" key="2">
    <source>
        <dbReference type="EMBL" id="SEG85657.1"/>
    </source>
</evidence>
<dbReference type="InterPro" id="IPR043917">
    <property type="entry name" value="DUF5753"/>
</dbReference>
<evidence type="ECO:0000259" key="1">
    <source>
        <dbReference type="PROSITE" id="PS50943"/>
    </source>
</evidence>
<keyword evidence="3" id="KW-1185">Reference proteome</keyword>
<organism evidence="2 3">
    <name type="scientific">Thermomonospora echinospora</name>
    <dbReference type="NCBI Taxonomy" id="1992"/>
    <lineage>
        <taxon>Bacteria</taxon>
        <taxon>Bacillati</taxon>
        <taxon>Actinomycetota</taxon>
        <taxon>Actinomycetes</taxon>
        <taxon>Streptosporangiales</taxon>
        <taxon>Thermomonosporaceae</taxon>
        <taxon>Thermomonospora</taxon>
    </lineage>
</organism>
<reference evidence="3" key="1">
    <citation type="submission" date="2016-10" db="EMBL/GenBank/DDBJ databases">
        <authorList>
            <person name="Varghese N."/>
            <person name="Submissions S."/>
        </authorList>
    </citation>
    <scope>NUCLEOTIDE SEQUENCE [LARGE SCALE GENOMIC DNA]</scope>
    <source>
        <strain evidence="3">DSM 43163</strain>
    </source>
</reference>
<dbReference type="Pfam" id="PF13560">
    <property type="entry name" value="HTH_31"/>
    <property type="match status" value="1"/>
</dbReference>
<name>A0A1H6DJR9_9ACTN</name>
<accession>A0A1H6DJR9</accession>
<proteinExistence type="predicted"/>
<gene>
    <name evidence="2" type="ORF">SAMN04489712_11854</name>
</gene>
<dbReference type="Pfam" id="PF19054">
    <property type="entry name" value="DUF5753"/>
    <property type="match status" value="1"/>
</dbReference>
<dbReference type="GO" id="GO:0003677">
    <property type="term" value="F:DNA binding"/>
    <property type="evidence" value="ECO:0007669"/>
    <property type="project" value="InterPro"/>
</dbReference>
<protein>
    <submittedName>
        <fullName evidence="2">Helix-turn-helix domain-containing protein</fullName>
    </submittedName>
</protein>
<dbReference type="CDD" id="cd00093">
    <property type="entry name" value="HTH_XRE"/>
    <property type="match status" value="1"/>
</dbReference>